<dbReference type="Proteomes" id="UP001152607">
    <property type="component" value="Unassembled WGS sequence"/>
</dbReference>
<protein>
    <submittedName>
        <fullName evidence="1">Uncharacterized protein</fullName>
    </submittedName>
</protein>
<dbReference type="EMBL" id="CAOQHR010000007">
    <property type="protein sequence ID" value="CAI6337046.1"/>
    <property type="molecule type" value="Genomic_DNA"/>
</dbReference>
<sequence>MSVCTLHTTQTLRCTQLRMHTCSSMHGLQSLHGYLLTCMRYLAVSWPPLSLPHGRILDSIPIAPSLSPRSRPLPRCNNHNHLSIQNNQTHHSFIHSISRSINQSSVAPESDVSFGPFGVGAVRRLGTWSSVNE</sequence>
<gene>
    <name evidence="1" type="ORF">PDIGIT_LOCUS10153</name>
</gene>
<dbReference type="AlphaFoldDB" id="A0A9W4ULH1"/>
<comment type="caution">
    <text evidence="1">The sequence shown here is derived from an EMBL/GenBank/DDBJ whole genome shotgun (WGS) entry which is preliminary data.</text>
</comment>
<evidence type="ECO:0000313" key="1">
    <source>
        <dbReference type="EMBL" id="CAI6337046.1"/>
    </source>
</evidence>
<keyword evidence="2" id="KW-1185">Reference proteome</keyword>
<proteinExistence type="predicted"/>
<reference evidence="1" key="1">
    <citation type="submission" date="2023-01" db="EMBL/GenBank/DDBJ databases">
        <authorList>
            <person name="Van Ghelder C."/>
            <person name="Rancurel C."/>
        </authorList>
    </citation>
    <scope>NUCLEOTIDE SEQUENCE</scope>
    <source>
        <strain evidence="1">CNCM I-4278</strain>
    </source>
</reference>
<organism evidence="1 2">
    <name type="scientific">Periconia digitata</name>
    <dbReference type="NCBI Taxonomy" id="1303443"/>
    <lineage>
        <taxon>Eukaryota</taxon>
        <taxon>Fungi</taxon>
        <taxon>Dikarya</taxon>
        <taxon>Ascomycota</taxon>
        <taxon>Pezizomycotina</taxon>
        <taxon>Dothideomycetes</taxon>
        <taxon>Pleosporomycetidae</taxon>
        <taxon>Pleosporales</taxon>
        <taxon>Massarineae</taxon>
        <taxon>Periconiaceae</taxon>
        <taxon>Periconia</taxon>
    </lineage>
</organism>
<accession>A0A9W4ULH1</accession>
<name>A0A9W4ULH1_9PLEO</name>
<evidence type="ECO:0000313" key="2">
    <source>
        <dbReference type="Proteomes" id="UP001152607"/>
    </source>
</evidence>